<name>A0A644UJX3_9ZZZZ</name>
<feature type="transmembrane region" description="Helical" evidence="1">
    <location>
        <begin position="882"/>
        <end position="902"/>
    </location>
</feature>
<feature type="transmembrane region" description="Helical" evidence="1">
    <location>
        <begin position="523"/>
        <end position="543"/>
    </location>
</feature>
<organism evidence="2">
    <name type="scientific">bioreactor metagenome</name>
    <dbReference type="NCBI Taxonomy" id="1076179"/>
    <lineage>
        <taxon>unclassified sequences</taxon>
        <taxon>metagenomes</taxon>
        <taxon>ecological metagenomes</taxon>
    </lineage>
</organism>
<keyword evidence="1" id="KW-0812">Transmembrane</keyword>
<dbReference type="InterPro" id="IPR001036">
    <property type="entry name" value="Acrflvin-R"/>
</dbReference>
<keyword evidence="1" id="KW-1133">Transmembrane helix</keyword>
<feature type="transmembrane region" description="Helical" evidence="1">
    <location>
        <begin position="429"/>
        <end position="452"/>
    </location>
</feature>
<dbReference type="SUPFAM" id="SSF82866">
    <property type="entry name" value="Multidrug efflux transporter AcrB transmembrane domain"/>
    <property type="match status" value="2"/>
</dbReference>
<reference evidence="2" key="1">
    <citation type="submission" date="2019-08" db="EMBL/GenBank/DDBJ databases">
        <authorList>
            <person name="Kucharzyk K."/>
            <person name="Murdoch R.W."/>
            <person name="Higgins S."/>
            <person name="Loffler F."/>
        </authorList>
    </citation>
    <scope>NUCLEOTIDE SEQUENCE</scope>
</reference>
<comment type="caution">
    <text evidence="2">The sequence shown here is derived from an EMBL/GenBank/DDBJ whole genome shotgun (WGS) entry which is preliminary data.</text>
</comment>
<dbReference type="InterPro" id="IPR027463">
    <property type="entry name" value="AcrB_DN_DC_subdom"/>
</dbReference>
<dbReference type="Gene3D" id="3.30.70.1430">
    <property type="entry name" value="Multidrug efflux transporter AcrB pore domain"/>
    <property type="match status" value="2"/>
</dbReference>
<evidence type="ECO:0000313" key="2">
    <source>
        <dbReference type="EMBL" id="MPL79152.1"/>
    </source>
</evidence>
<accession>A0A644UJX3</accession>
<dbReference type="Gene3D" id="3.30.2090.10">
    <property type="entry name" value="Multidrug efflux transporter AcrB TolC docking domain, DN and DC subdomains"/>
    <property type="match status" value="2"/>
</dbReference>
<feature type="transmembrane region" description="Helical" evidence="1">
    <location>
        <begin position="390"/>
        <end position="408"/>
    </location>
</feature>
<feature type="transmembrane region" description="Helical" evidence="1">
    <location>
        <begin position="954"/>
        <end position="973"/>
    </location>
</feature>
<feature type="transmembrane region" description="Helical" evidence="1">
    <location>
        <begin position="336"/>
        <end position="355"/>
    </location>
</feature>
<feature type="transmembrane region" description="Helical" evidence="1">
    <location>
        <begin position="979"/>
        <end position="1006"/>
    </location>
</feature>
<evidence type="ECO:0000256" key="1">
    <source>
        <dbReference type="SAM" id="Phobius"/>
    </source>
</evidence>
<dbReference type="Gene3D" id="3.30.70.1320">
    <property type="entry name" value="Multidrug efflux transporter AcrB pore domain like"/>
    <property type="match status" value="1"/>
</dbReference>
<feature type="transmembrane region" description="Helical" evidence="1">
    <location>
        <begin position="908"/>
        <end position="929"/>
    </location>
</feature>
<dbReference type="SUPFAM" id="SSF82693">
    <property type="entry name" value="Multidrug efflux transporter AcrB pore domain, PN1, PN2, PC1 and PC2 subdomains"/>
    <property type="match status" value="2"/>
</dbReference>
<feature type="transmembrane region" description="Helical" evidence="1">
    <location>
        <begin position="464"/>
        <end position="491"/>
    </location>
</feature>
<dbReference type="GO" id="GO:0005886">
    <property type="term" value="C:plasma membrane"/>
    <property type="evidence" value="ECO:0007669"/>
    <property type="project" value="TreeGrafter"/>
</dbReference>
<sequence length="1016" mass="110896">MNLAKYSLDNTKVVYFFLAVLLIGGIFSFGRLGKKEDAPFVIKTAVIMTRFAGATPEEVERLVTEPISREVQSLSGVYKIKSESMYGMSKVNVEFLPSLPASSIPQKWDELRRKVLNIQPSLPAGASVPVVNDDFGDVFGIYYALTADKGFTYKEMRDWAEEIKTHVVTVDGVTKVSLFGVQTEVVNVFISVNRLASMGVDPKMLGQLLQSQNQIINAGEIVADQQQLKVVADGTYTSIADISNQLIPTANGQSVRLGDFARIEKGYLNPPSTLMRVDGKPAIGIGISSDPTKDVVKTGDLVEAKLAEIESLIPAGIELVTLYPENVIAKEANNGFILNLVESLLIVIVIIMLVMGFRAGMLIGSSLIFSIGGTLLVMSLLGVGLNRTSLAGFIIAMGMLVDNAIVVTDNAQIAIARGVERRKALIDGAMGPVWGLLGATFIAVCSFLPLYLAPAAVAEIVKPLFVVLAISLGLSWLLALTQTTSFGNFMLKDQPSKDGKDPYDRPLYKKFEGILAFLIRRRVVSLCVVVGAFVLSLVAMGLLPQNFFPTMDKPYFRADAFFPDGYGIREVERDMQRVEADLLKNPKVKHVSITMGSSPLRYYLASTSVGPKPNFANVLVELHDSDDTQKTEADFEKYMMENYPNIIIRSTLFKLSPATDATIEIGFIGNNTDTLVALTSRTMELMHRNPGLKNIRNSWGNKVPVWKPEFSQARALPLGVSRQSMAQSIQIGTSGMPLGEFREGDLSIPILLKGSNIDSFKINNMRTLPVFGTQKTTTSLEQVVSAFNLLFEFPVVKLYNRQKLMMAQADPVRGKNSTEAFNEVMEAVHKNIVVPEGYSIRYFGEKESQDDSNKALAANLPLTFFLIFVTLLLLFRTYRKPVVIILMLPLIFIGVVLGLVVMGKTLDFFAILGVLGLIGMNIKNSIVLIDQIGLEVAQGVAPYKAVITATSSRIVPVAMASGTTILGMLPLLFDAMFGGMAATIMGGLLVASALTLFVLPVAYCSIHHIYESNTKE</sequence>
<dbReference type="Gene3D" id="3.30.70.1440">
    <property type="entry name" value="Multidrug efflux transporter AcrB pore domain"/>
    <property type="match status" value="1"/>
</dbReference>
<dbReference type="Pfam" id="PF00873">
    <property type="entry name" value="ACR_tran"/>
    <property type="match status" value="1"/>
</dbReference>
<dbReference type="Gene3D" id="1.20.1640.10">
    <property type="entry name" value="Multidrug efflux transporter AcrB transmembrane domain"/>
    <property type="match status" value="2"/>
</dbReference>
<gene>
    <name evidence="2" type="primary">bepE_6</name>
    <name evidence="2" type="ORF">SDC9_25027</name>
</gene>
<dbReference type="GO" id="GO:0042910">
    <property type="term" value="F:xenobiotic transmembrane transporter activity"/>
    <property type="evidence" value="ECO:0007669"/>
    <property type="project" value="TreeGrafter"/>
</dbReference>
<feature type="transmembrane region" description="Helical" evidence="1">
    <location>
        <begin position="362"/>
        <end position="384"/>
    </location>
</feature>
<feature type="transmembrane region" description="Helical" evidence="1">
    <location>
        <begin position="856"/>
        <end position="875"/>
    </location>
</feature>
<dbReference type="PRINTS" id="PR00702">
    <property type="entry name" value="ACRIFLAVINRP"/>
</dbReference>
<proteinExistence type="predicted"/>
<protein>
    <submittedName>
        <fullName evidence="2">Efflux pump membrane transporter BepE</fullName>
    </submittedName>
</protein>
<keyword evidence="1" id="KW-0472">Membrane</keyword>
<feature type="transmembrane region" description="Helical" evidence="1">
    <location>
        <begin position="12"/>
        <end position="30"/>
    </location>
</feature>
<dbReference type="AlphaFoldDB" id="A0A644UJX3"/>
<dbReference type="EMBL" id="VSSQ01000123">
    <property type="protein sequence ID" value="MPL79152.1"/>
    <property type="molecule type" value="Genomic_DNA"/>
</dbReference>
<dbReference type="PANTHER" id="PTHR32063:SF18">
    <property type="entry name" value="CATION EFFLUX SYSTEM PROTEIN"/>
    <property type="match status" value="1"/>
</dbReference>
<dbReference type="SUPFAM" id="SSF82714">
    <property type="entry name" value="Multidrug efflux transporter AcrB TolC docking domain, DN and DC subdomains"/>
    <property type="match status" value="1"/>
</dbReference>
<dbReference type="PANTHER" id="PTHR32063">
    <property type="match status" value="1"/>
</dbReference>